<evidence type="ECO:0008006" key="5">
    <source>
        <dbReference type="Google" id="ProtNLM"/>
    </source>
</evidence>
<feature type="region of interest" description="Disordered" evidence="1">
    <location>
        <begin position="294"/>
        <end position="341"/>
    </location>
</feature>
<protein>
    <recommendedName>
        <fullName evidence="5">Bacterial Ig-like domain-containing protein</fullName>
    </recommendedName>
</protein>
<feature type="transmembrane region" description="Helical" evidence="2">
    <location>
        <begin position="648"/>
        <end position="669"/>
    </location>
</feature>
<evidence type="ECO:0000256" key="2">
    <source>
        <dbReference type="SAM" id="Phobius"/>
    </source>
</evidence>
<reference evidence="3 4" key="1">
    <citation type="journal article" date="2016" name="Nat. Commun.">
        <title>Thousands of microbial genomes shed light on interconnected biogeochemical processes in an aquifer system.</title>
        <authorList>
            <person name="Anantharaman K."/>
            <person name="Brown C.T."/>
            <person name="Hug L.A."/>
            <person name="Sharon I."/>
            <person name="Castelle C.J."/>
            <person name="Probst A.J."/>
            <person name="Thomas B.C."/>
            <person name="Singh A."/>
            <person name="Wilkins M.J."/>
            <person name="Karaoz U."/>
            <person name="Brodie E.L."/>
            <person name="Williams K.H."/>
            <person name="Hubbard S.S."/>
            <person name="Banfield J.F."/>
        </authorList>
    </citation>
    <scope>NUCLEOTIDE SEQUENCE [LARGE SCALE GENOMIC DNA]</scope>
</reference>
<feature type="compositionally biased region" description="Low complexity" evidence="1">
    <location>
        <begin position="319"/>
        <end position="335"/>
    </location>
</feature>
<dbReference type="Pfam" id="PF17957">
    <property type="entry name" value="Big_7"/>
    <property type="match status" value="1"/>
</dbReference>
<comment type="caution">
    <text evidence="3">The sequence shown here is derived from an EMBL/GenBank/DDBJ whole genome shotgun (WGS) entry which is preliminary data.</text>
</comment>
<feature type="compositionally biased region" description="Polar residues" evidence="1">
    <location>
        <begin position="309"/>
        <end position="318"/>
    </location>
</feature>
<dbReference type="PROSITE" id="PS00018">
    <property type="entry name" value="EF_HAND_1"/>
    <property type="match status" value="1"/>
</dbReference>
<evidence type="ECO:0000313" key="4">
    <source>
        <dbReference type="Proteomes" id="UP000179164"/>
    </source>
</evidence>
<keyword evidence="2" id="KW-1133">Transmembrane helix</keyword>
<accession>A0A1G2B2C3</accession>
<proteinExistence type="predicted"/>
<name>A0A1G2B2C3_9BACT</name>
<feature type="region of interest" description="Disordered" evidence="1">
    <location>
        <begin position="440"/>
        <end position="461"/>
    </location>
</feature>
<keyword evidence="2" id="KW-0812">Transmembrane</keyword>
<dbReference type="Proteomes" id="UP000179164">
    <property type="component" value="Unassembled WGS sequence"/>
</dbReference>
<dbReference type="InterPro" id="IPR013783">
    <property type="entry name" value="Ig-like_fold"/>
</dbReference>
<dbReference type="Gene3D" id="2.60.40.10">
    <property type="entry name" value="Immunoglobulins"/>
    <property type="match status" value="2"/>
</dbReference>
<evidence type="ECO:0000313" key="3">
    <source>
        <dbReference type="EMBL" id="OGY82829.1"/>
    </source>
</evidence>
<organism evidence="3 4">
    <name type="scientific">Candidatus Kerfeldbacteria bacterium RIFCSPLOWO2_01_FULL_48_11</name>
    <dbReference type="NCBI Taxonomy" id="1798543"/>
    <lineage>
        <taxon>Bacteria</taxon>
        <taxon>Candidatus Kerfeldiibacteriota</taxon>
    </lineage>
</organism>
<gene>
    <name evidence="3" type="ORF">A2898_04535</name>
</gene>
<dbReference type="AlphaFoldDB" id="A0A1G2B2C3"/>
<sequence length="674" mass="72159">MEAKKIHFSYTLKQTLATLAGVVVCTYAISSVVFGVSFHVSAQVNPPSDQVTIPGSGTVSIVYIISPDTSSVQPPVLQGQSEFHIRFVPDGITAAVGITYLQQGNIIADGHCETISHDTTGIWRLRCETMHIPNGSYSVNVFAKDTAGSPLQLSNSAGLPPVFGPIYIHNTYQLSFSGDQQKASGVVTITATLPGEAAEVHIRESGPVTVSQAATRAQSSPSLSVWSSTWDTTSVPDGNYEVRLNIKTRPGVFLESVYTRWIEVSNAPLCAVQWECGTWSVCISKSQTRNCVDSHACNTDAGKPETSRECVSQPSSDASNSNNNTNTTNSSTNTSGDEQAAPPIINIISPSSGATVQGTVELSAKVSGSNIKLTSFYLNGSRSNIFIGVGNNEGDVWKTQWDTSGTENATYEIIARVEMLSGDLYASKPVQLHISNTSTATTPVEYSPMPADDDGDGIPNTVEEQYGLNPNTLDSDSDGRLDAEEVLAGENPGGSGSLEDGIGSQGAEEFNTFVKGLPVDNPITSGITSEDLQIITVFNSTIVDQGNSIVISGIGPPYSTITIFIYSSPIVVVTKTDANGNFSYVLDKEILDGKHEVYATITDETGKIDKKSSSFSFFVRSARAVNEEEYLRGYTNVESTSSELVREYIIIAILLVLGGFFIYVLIRLVRMKRA</sequence>
<dbReference type="InterPro" id="IPR018247">
    <property type="entry name" value="EF_Hand_1_Ca_BS"/>
</dbReference>
<keyword evidence="2" id="KW-0472">Membrane</keyword>
<dbReference type="EMBL" id="MHKE01000017">
    <property type="protein sequence ID" value="OGY82829.1"/>
    <property type="molecule type" value="Genomic_DNA"/>
</dbReference>
<evidence type="ECO:0000256" key="1">
    <source>
        <dbReference type="SAM" id="MobiDB-lite"/>
    </source>
</evidence>
<dbReference type="STRING" id="1798543.A2898_04535"/>